<gene>
    <name evidence="4" type="ORF">MNBD_GAMMA05-1375</name>
</gene>
<dbReference type="NCBIfam" id="NF008935">
    <property type="entry name" value="PRK12292.1-1"/>
    <property type="match status" value="1"/>
</dbReference>
<sequence length="393" mass="43741">MTTKQHWTLPEGIEEVLPEQAAKFESMRRMLLDLYATWGYELVMPPTIDFIESLLTGTGHDLDLQTFKLVDQVSGRTLGLRADMTPQVARIDAHQLQRDVPTRLCYIGTVLRTKPESIGDSRSPLQVGAELYGHAGVESEVEIIGLMLQTFAAMEVNDVYLDLGNVDIYRGLAKQAGLSEEIESQLFNMLQRKAVTEINSLLTSLDINADVKAMLSELSSLNGDKSIFEKARTVLAKADDSVKQAIDYLEKTAELMWQRYGSVLSETQVHFDLSELHGYHYKTGVVFAAFVPQLGQAIARGGRYDDIGKVFGRARAATGFSTDLKVLNQLSSKQFVVQEKIFAPINVDQNKIAELRAQGKIIIEQLPGQKLDAESMGCRKSLVQKDGQWVVKN</sequence>
<keyword evidence="4" id="KW-0328">Glycosyltransferase</keyword>
<dbReference type="GO" id="GO:0005737">
    <property type="term" value="C:cytoplasm"/>
    <property type="evidence" value="ECO:0007669"/>
    <property type="project" value="UniProtKB-SubCell"/>
</dbReference>
<protein>
    <submittedName>
        <fullName evidence="4">ATP phosphoribosyltransferase regulatory subunit</fullName>
        <ecNumber evidence="4">2.4.2.17</ecNumber>
    </submittedName>
</protein>
<feature type="domain" description="Class II Histidinyl-tRNA synthetase (HisRS)-like catalytic core" evidence="3">
    <location>
        <begin position="12"/>
        <end position="326"/>
    </location>
</feature>
<dbReference type="GO" id="GO:0004821">
    <property type="term" value="F:histidine-tRNA ligase activity"/>
    <property type="evidence" value="ECO:0007669"/>
    <property type="project" value="TreeGrafter"/>
</dbReference>
<dbReference type="GO" id="GO:0006427">
    <property type="term" value="P:histidyl-tRNA aminoacylation"/>
    <property type="evidence" value="ECO:0007669"/>
    <property type="project" value="TreeGrafter"/>
</dbReference>
<dbReference type="GO" id="GO:0003879">
    <property type="term" value="F:ATP phosphoribosyltransferase activity"/>
    <property type="evidence" value="ECO:0007669"/>
    <property type="project" value="UniProtKB-EC"/>
</dbReference>
<keyword evidence="2" id="KW-0963">Cytoplasm</keyword>
<dbReference type="NCBIfam" id="NF009086">
    <property type="entry name" value="PRK12421.1"/>
    <property type="match status" value="1"/>
</dbReference>
<evidence type="ECO:0000256" key="1">
    <source>
        <dbReference type="ARBA" id="ARBA00004496"/>
    </source>
</evidence>
<dbReference type="InterPro" id="IPR004516">
    <property type="entry name" value="HisRS/HisZ"/>
</dbReference>
<dbReference type="HAMAP" id="MF_00125">
    <property type="entry name" value="HisZ"/>
    <property type="match status" value="1"/>
</dbReference>
<evidence type="ECO:0000256" key="2">
    <source>
        <dbReference type="ARBA" id="ARBA00022490"/>
    </source>
</evidence>
<dbReference type="AlphaFoldDB" id="A0A3B0WDC6"/>
<name>A0A3B0WDC6_9ZZZZ</name>
<accession>A0A3B0WDC6</accession>
<dbReference type="PANTHER" id="PTHR43707:SF1">
    <property type="entry name" value="HISTIDINE--TRNA LIGASE, MITOCHONDRIAL-RELATED"/>
    <property type="match status" value="1"/>
</dbReference>
<dbReference type="GO" id="GO:0000105">
    <property type="term" value="P:L-histidine biosynthetic process"/>
    <property type="evidence" value="ECO:0007669"/>
    <property type="project" value="InterPro"/>
</dbReference>
<dbReference type="EC" id="2.4.2.17" evidence="4"/>
<dbReference type="InterPro" id="IPR041715">
    <property type="entry name" value="HisRS-like_core"/>
</dbReference>
<dbReference type="InterPro" id="IPR045864">
    <property type="entry name" value="aa-tRNA-synth_II/BPL/LPL"/>
</dbReference>
<dbReference type="NCBIfam" id="TIGR00443">
    <property type="entry name" value="hisZ_biosyn_reg"/>
    <property type="match status" value="1"/>
</dbReference>
<dbReference type="EMBL" id="UOFE01000002">
    <property type="protein sequence ID" value="VAW50353.1"/>
    <property type="molecule type" value="Genomic_DNA"/>
</dbReference>
<organism evidence="4">
    <name type="scientific">hydrothermal vent metagenome</name>
    <dbReference type="NCBI Taxonomy" id="652676"/>
    <lineage>
        <taxon>unclassified sequences</taxon>
        <taxon>metagenomes</taxon>
        <taxon>ecological metagenomes</taxon>
    </lineage>
</organism>
<dbReference type="CDD" id="cd00773">
    <property type="entry name" value="HisRS-like_core"/>
    <property type="match status" value="1"/>
</dbReference>
<dbReference type="Pfam" id="PF13393">
    <property type="entry name" value="tRNA-synt_His"/>
    <property type="match status" value="1"/>
</dbReference>
<comment type="subcellular location">
    <subcellularLocation>
        <location evidence="1">Cytoplasm</location>
    </subcellularLocation>
</comment>
<evidence type="ECO:0000313" key="4">
    <source>
        <dbReference type="EMBL" id="VAW50353.1"/>
    </source>
</evidence>
<proteinExistence type="inferred from homology"/>
<dbReference type="PIRSF" id="PIRSF001549">
    <property type="entry name" value="His-tRNA_synth"/>
    <property type="match status" value="1"/>
</dbReference>
<dbReference type="SUPFAM" id="SSF55681">
    <property type="entry name" value="Class II aaRS and biotin synthetases"/>
    <property type="match status" value="1"/>
</dbReference>
<evidence type="ECO:0000259" key="3">
    <source>
        <dbReference type="Pfam" id="PF13393"/>
    </source>
</evidence>
<dbReference type="InterPro" id="IPR004517">
    <property type="entry name" value="HisZ"/>
</dbReference>
<reference evidence="4" key="1">
    <citation type="submission" date="2018-06" db="EMBL/GenBank/DDBJ databases">
        <authorList>
            <person name="Zhirakovskaya E."/>
        </authorList>
    </citation>
    <scope>NUCLEOTIDE SEQUENCE</scope>
</reference>
<keyword evidence="4" id="KW-0808">Transferase</keyword>
<dbReference type="Gene3D" id="3.30.930.10">
    <property type="entry name" value="Bira Bifunctional Protein, Domain 2"/>
    <property type="match status" value="1"/>
</dbReference>
<dbReference type="PANTHER" id="PTHR43707">
    <property type="entry name" value="HISTIDYL-TRNA SYNTHETASE"/>
    <property type="match status" value="1"/>
</dbReference>